<dbReference type="Pfam" id="PF00856">
    <property type="entry name" value="SET"/>
    <property type="match status" value="1"/>
</dbReference>
<dbReference type="SUPFAM" id="SSF82199">
    <property type="entry name" value="SET domain"/>
    <property type="match status" value="1"/>
</dbReference>
<dbReference type="EMBL" id="MU806240">
    <property type="protein sequence ID" value="KAJ3837522.1"/>
    <property type="molecule type" value="Genomic_DNA"/>
</dbReference>
<dbReference type="InterPro" id="IPR001214">
    <property type="entry name" value="SET_dom"/>
</dbReference>
<keyword evidence="1" id="KW-0479">Metal-binding</keyword>
<dbReference type="SUPFAM" id="SSF144232">
    <property type="entry name" value="HIT/MYND zinc finger-like"/>
    <property type="match status" value="1"/>
</dbReference>
<protein>
    <recommendedName>
        <fullName evidence="9">SET domain-containing protein</fullName>
    </recommendedName>
</protein>
<dbReference type="Gene3D" id="6.10.140.2220">
    <property type="match status" value="1"/>
</dbReference>
<sequence length="456" mass="50719">MSLDDLQSKNISLEPHPVGRSKCVARNSFTAGSTILSNLSFVDALLPSEKGHRCDYCHHHAGPGSLKKCTGCASFYYCDQTCQNKHWKSGHRKICKTYNSYTSASSFQALDQHKKMDALLLSGLVARVALLDVNERNSEENQAFLTFQSLLPGPMAAAAPPINPKHSFSAEFIQNLYSRFENNNHTIHSHFVTHAHGIFPLASRSFNHSCMPNAGVKFVLQVHEPVKMEIVALRAISIGDEICIPYIDPALLQTRMSVFDLTYGFTCFCPSCNVIRKVGNIPEPPKDTPDFQAVCKRLREFVGTMEPSPLFTGDDSRFPKDLACVLHESFISTLSEQFSAASHDGQYDVALDSSASLTALYQLLYPPNYPQIGKYFARTLGNQYSFYHLIGLHFLEKAKSCWNHSVRSTPEVSTVTELERSIAAAREVLTVIGNEGDPDNGPLVELSTLSRLYQRQ</sequence>
<gene>
    <name evidence="7" type="ORF">F5878DRAFT_212527</name>
</gene>
<feature type="domain" description="SET" evidence="5">
    <location>
        <begin position="4"/>
        <end position="247"/>
    </location>
</feature>
<evidence type="ECO:0000256" key="4">
    <source>
        <dbReference type="PROSITE-ProRule" id="PRU00134"/>
    </source>
</evidence>
<evidence type="ECO:0000313" key="7">
    <source>
        <dbReference type="EMBL" id="KAJ3837522.1"/>
    </source>
</evidence>
<dbReference type="GO" id="GO:0008270">
    <property type="term" value="F:zinc ion binding"/>
    <property type="evidence" value="ECO:0007669"/>
    <property type="project" value="UniProtKB-KW"/>
</dbReference>
<comment type="caution">
    <text evidence="7">The sequence shown here is derived from an EMBL/GenBank/DDBJ whole genome shotgun (WGS) entry which is preliminary data.</text>
</comment>
<feature type="domain" description="MYND-type" evidence="6">
    <location>
        <begin position="54"/>
        <end position="95"/>
    </location>
</feature>
<evidence type="ECO:0000259" key="6">
    <source>
        <dbReference type="PROSITE" id="PS50865"/>
    </source>
</evidence>
<dbReference type="PROSITE" id="PS50865">
    <property type="entry name" value="ZF_MYND_2"/>
    <property type="match status" value="1"/>
</dbReference>
<evidence type="ECO:0000313" key="8">
    <source>
        <dbReference type="Proteomes" id="UP001163846"/>
    </source>
</evidence>
<dbReference type="Gene3D" id="2.170.270.10">
    <property type="entry name" value="SET domain"/>
    <property type="match status" value="1"/>
</dbReference>
<dbReference type="Gene3D" id="1.10.220.160">
    <property type="match status" value="1"/>
</dbReference>
<evidence type="ECO:0000256" key="1">
    <source>
        <dbReference type="ARBA" id="ARBA00022723"/>
    </source>
</evidence>
<keyword evidence="2 4" id="KW-0863">Zinc-finger</keyword>
<evidence type="ECO:0008006" key="9">
    <source>
        <dbReference type="Google" id="ProtNLM"/>
    </source>
</evidence>
<dbReference type="PANTHER" id="PTHR12197:SF251">
    <property type="entry name" value="EG:BACR7C10.4 PROTEIN"/>
    <property type="match status" value="1"/>
</dbReference>
<dbReference type="Pfam" id="PF01753">
    <property type="entry name" value="zf-MYND"/>
    <property type="match status" value="1"/>
</dbReference>
<dbReference type="PROSITE" id="PS50280">
    <property type="entry name" value="SET"/>
    <property type="match status" value="1"/>
</dbReference>
<proteinExistence type="predicted"/>
<dbReference type="AlphaFoldDB" id="A0AA38UCZ3"/>
<dbReference type="InterPro" id="IPR046341">
    <property type="entry name" value="SET_dom_sf"/>
</dbReference>
<keyword evidence="3" id="KW-0862">Zinc</keyword>
<name>A0AA38UCZ3_9AGAR</name>
<dbReference type="GO" id="GO:0005634">
    <property type="term" value="C:nucleus"/>
    <property type="evidence" value="ECO:0007669"/>
    <property type="project" value="TreeGrafter"/>
</dbReference>
<evidence type="ECO:0000256" key="3">
    <source>
        <dbReference type="ARBA" id="ARBA00022833"/>
    </source>
</evidence>
<dbReference type="InterPro" id="IPR050869">
    <property type="entry name" value="H3K4_H4K5_MeTrfase"/>
</dbReference>
<reference evidence="7" key="1">
    <citation type="submission" date="2022-08" db="EMBL/GenBank/DDBJ databases">
        <authorList>
            <consortium name="DOE Joint Genome Institute"/>
            <person name="Min B."/>
            <person name="Riley R."/>
            <person name="Sierra-Patev S."/>
            <person name="Naranjo-Ortiz M."/>
            <person name="Looney B."/>
            <person name="Konkel Z."/>
            <person name="Slot J.C."/>
            <person name="Sakamoto Y."/>
            <person name="Steenwyk J.L."/>
            <person name="Rokas A."/>
            <person name="Carro J."/>
            <person name="Camarero S."/>
            <person name="Ferreira P."/>
            <person name="Molpeceres G."/>
            <person name="Ruiz-Duenas F.J."/>
            <person name="Serrano A."/>
            <person name="Henrissat B."/>
            <person name="Drula E."/>
            <person name="Hughes K.W."/>
            <person name="Mata J.L."/>
            <person name="Ishikawa N.K."/>
            <person name="Vargas-Isla R."/>
            <person name="Ushijima S."/>
            <person name="Smith C.A."/>
            <person name="Ahrendt S."/>
            <person name="Andreopoulos W."/>
            <person name="He G."/>
            <person name="Labutti K."/>
            <person name="Lipzen A."/>
            <person name="Ng V."/>
            <person name="Sandor L."/>
            <person name="Barry K."/>
            <person name="Martinez A.T."/>
            <person name="Xiao Y."/>
            <person name="Gibbons J.G."/>
            <person name="Terashima K."/>
            <person name="Hibbett D.S."/>
            <person name="Grigoriev I.V."/>
        </authorList>
    </citation>
    <scope>NUCLEOTIDE SEQUENCE</scope>
    <source>
        <strain evidence="7">TFB9207</strain>
    </source>
</reference>
<keyword evidence="8" id="KW-1185">Reference proteome</keyword>
<organism evidence="7 8">
    <name type="scientific">Lentinula raphanica</name>
    <dbReference type="NCBI Taxonomy" id="153919"/>
    <lineage>
        <taxon>Eukaryota</taxon>
        <taxon>Fungi</taxon>
        <taxon>Dikarya</taxon>
        <taxon>Basidiomycota</taxon>
        <taxon>Agaricomycotina</taxon>
        <taxon>Agaricomycetes</taxon>
        <taxon>Agaricomycetidae</taxon>
        <taxon>Agaricales</taxon>
        <taxon>Marasmiineae</taxon>
        <taxon>Omphalotaceae</taxon>
        <taxon>Lentinula</taxon>
    </lineage>
</organism>
<dbReference type="CDD" id="cd20071">
    <property type="entry name" value="SET_SMYD"/>
    <property type="match status" value="1"/>
</dbReference>
<dbReference type="Proteomes" id="UP001163846">
    <property type="component" value="Unassembled WGS sequence"/>
</dbReference>
<evidence type="ECO:0000256" key="2">
    <source>
        <dbReference type="ARBA" id="ARBA00022771"/>
    </source>
</evidence>
<dbReference type="InterPro" id="IPR002893">
    <property type="entry name" value="Znf_MYND"/>
</dbReference>
<accession>A0AA38UCZ3</accession>
<evidence type="ECO:0000259" key="5">
    <source>
        <dbReference type="PROSITE" id="PS50280"/>
    </source>
</evidence>
<dbReference type="PANTHER" id="PTHR12197">
    <property type="entry name" value="HISTONE-LYSINE N-METHYLTRANSFERASE SMYD"/>
    <property type="match status" value="1"/>
</dbReference>